<keyword evidence="1" id="KW-0812">Transmembrane</keyword>
<feature type="transmembrane region" description="Helical" evidence="1">
    <location>
        <begin position="33"/>
        <end position="52"/>
    </location>
</feature>
<proteinExistence type="predicted"/>
<gene>
    <name evidence="2" type="ORF">GordTnk2_40</name>
</gene>
<sequence>MIEVWFYRIFACIVGPALIVLSLFLTASYPLEALVALIGAFVIISVSASKAFKKDSKVDE</sequence>
<dbReference type="Proteomes" id="UP000033020">
    <property type="component" value="Segment"/>
</dbReference>
<organism evidence="2 3">
    <name type="scientific">Gordonia phage GordTnk2</name>
    <dbReference type="NCBI Taxonomy" id="1622192"/>
    <lineage>
        <taxon>Viruses</taxon>
        <taxon>Duplodnaviria</taxon>
        <taxon>Heunggongvirae</taxon>
        <taxon>Uroviricota</taxon>
        <taxon>Caudoviricetes</taxon>
        <taxon>Gordtnkvirus</taxon>
        <taxon>Gordtnkvirus gordtnk2</taxon>
    </lineage>
</organism>
<protein>
    <submittedName>
        <fullName evidence="2">Uncharacterized protein</fullName>
    </submittedName>
</protein>
<dbReference type="KEGG" id="vg:26795087"/>
<dbReference type="GeneID" id="26795087"/>
<dbReference type="EMBL" id="KP790008">
    <property type="protein sequence ID" value="AKC02780.1"/>
    <property type="molecule type" value="Genomic_DNA"/>
</dbReference>
<accession>A0A0E3T7T5</accession>
<name>A0A0E3T7T5_9CAUD</name>
<reference evidence="2 3" key="1">
    <citation type="journal article" date="2015" name="Sci. Rep.">
        <title>Bacteriophages of wastewater foaming-associated filamentous Gordonia reduce host levels in raw activated sludge.</title>
        <authorList>
            <person name="Liu M."/>
            <person name="Gill J.J."/>
            <person name="Young R."/>
            <person name="Summer E.J."/>
        </authorList>
    </citation>
    <scope>NUCLEOTIDE SEQUENCE [LARGE SCALE GENOMIC DNA]</scope>
</reference>
<evidence type="ECO:0000256" key="1">
    <source>
        <dbReference type="SAM" id="Phobius"/>
    </source>
</evidence>
<keyword evidence="1" id="KW-1133">Transmembrane helix</keyword>
<evidence type="ECO:0000313" key="2">
    <source>
        <dbReference type="EMBL" id="AKC02780.1"/>
    </source>
</evidence>
<keyword evidence="3" id="KW-1185">Reference proteome</keyword>
<feature type="transmembrane region" description="Helical" evidence="1">
    <location>
        <begin position="7"/>
        <end position="27"/>
    </location>
</feature>
<keyword evidence="1" id="KW-0472">Membrane</keyword>
<dbReference type="RefSeq" id="YP_009223948.1">
    <property type="nucleotide sequence ID" value="NC_029074.1"/>
</dbReference>
<evidence type="ECO:0000313" key="3">
    <source>
        <dbReference type="Proteomes" id="UP000033020"/>
    </source>
</evidence>